<protein>
    <submittedName>
        <fullName evidence="3">WxL protein peptidoglycan domain-containing protein</fullName>
    </submittedName>
</protein>
<keyword evidence="1" id="KW-0812">Transmembrane</keyword>
<dbReference type="EMBL" id="JBHTAC010000009">
    <property type="protein sequence ID" value="MFC7243150.1"/>
    <property type="molecule type" value="Genomic_DNA"/>
</dbReference>
<reference evidence="4" key="1">
    <citation type="journal article" date="2019" name="Int. J. Syst. Evol. Microbiol.">
        <title>The Global Catalogue of Microorganisms (GCM) 10K type strain sequencing project: providing services to taxonomists for standard genome sequencing and annotation.</title>
        <authorList>
            <consortium name="The Broad Institute Genomics Platform"/>
            <consortium name="The Broad Institute Genome Sequencing Center for Infectious Disease"/>
            <person name="Wu L."/>
            <person name="Ma J."/>
        </authorList>
    </citation>
    <scope>NUCLEOTIDE SEQUENCE [LARGE SCALE GENOMIC DNA]</scope>
    <source>
        <strain evidence="4">CGMCC 1.9106</strain>
    </source>
</reference>
<keyword evidence="1" id="KW-1133">Transmembrane helix</keyword>
<keyword evidence="1" id="KW-0472">Membrane</keyword>
<feature type="transmembrane region" description="Helical" evidence="1">
    <location>
        <begin position="302"/>
        <end position="326"/>
    </location>
</feature>
<keyword evidence="4" id="KW-1185">Reference proteome</keyword>
<proteinExistence type="predicted"/>
<evidence type="ECO:0000313" key="3">
    <source>
        <dbReference type="EMBL" id="MFC7243150.1"/>
    </source>
</evidence>
<feature type="chain" id="PRO_5046203713" evidence="2">
    <location>
        <begin position="38"/>
        <end position="354"/>
    </location>
</feature>
<accession>A0ABW2GT04</accession>
<feature type="signal peptide" evidence="2">
    <location>
        <begin position="1"/>
        <end position="37"/>
    </location>
</feature>
<gene>
    <name evidence="3" type="ORF">ACFQO7_11750</name>
</gene>
<evidence type="ECO:0000256" key="2">
    <source>
        <dbReference type="SAM" id="SignalP"/>
    </source>
</evidence>
<sequence>MRTSTRRSTVAALLRTTALALLAVGAVVGPGAGPALAADGDVAWTVRTASNGYGADRSSYSYAVNPGGRADDALVVANRGTTPLNLAVYAADGFTTGAGQLDLLPKDKKSTAVGVWLQTTSPNITVAPGRTVTVPFVVTVPANATPGDYVGGIVTSLTQTDQAQNINVDRRLGIRVKLRISGELQPGLAVEDLHVDYTGSANPLAEGDATVSYRIHNTGNAVLSARQAVSITGPFGWLRADAGDVAAPPQLLPGESWTVTVPVHGVAPSTRLTATATLTPLLTDASGSSTDLAPIEATGSAWAMPWALLLLILVVAAVMAVGLVGSRRNRARRRQREDARVEQAVEQALRDKQR</sequence>
<evidence type="ECO:0000256" key="1">
    <source>
        <dbReference type="SAM" id="Phobius"/>
    </source>
</evidence>
<dbReference type="Proteomes" id="UP001596392">
    <property type="component" value="Unassembled WGS sequence"/>
</dbReference>
<evidence type="ECO:0000313" key="4">
    <source>
        <dbReference type="Proteomes" id="UP001596392"/>
    </source>
</evidence>
<organism evidence="3 4">
    <name type="scientific">Catellatospora aurea</name>
    <dbReference type="NCBI Taxonomy" id="1337874"/>
    <lineage>
        <taxon>Bacteria</taxon>
        <taxon>Bacillati</taxon>
        <taxon>Actinomycetota</taxon>
        <taxon>Actinomycetes</taxon>
        <taxon>Micromonosporales</taxon>
        <taxon>Micromonosporaceae</taxon>
        <taxon>Catellatospora</taxon>
    </lineage>
</organism>
<dbReference type="RefSeq" id="WP_376806390.1">
    <property type="nucleotide sequence ID" value="NZ_JBHTAC010000009.1"/>
</dbReference>
<comment type="caution">
    <text evidence="3">The sequence shown here is derived from an EMBL/GenBank/DDBJ whole genome shotgun (WGS) entry which is preliminary data.</text>
</comment>
<keyword evidence="2" id="KW-0732">Signal</keyword>
<name>A0ABW2GT04_9ACTN</name>